<evidence type="ECO:0000256" key="3">
    <source>
        <dbReference type="ARBA" id="ARBA00022692"/>
    </source>
</evidence>
<feature type="compositionally biased region" description="Low complexity" evidence="9">
    <location>
        <begin position="777"/>
        <end position="787"/>
    </location>
</feature>
<feature type="compositionally biased region" description="Polar residues" evidence="9">
    <location>
        <begin position="820"/>
        <end position="836"/>
    </location>
</feature>
<keyword evidence="7" id="KW-0446">Lipid-binding</keyword>
<protein>
    <recommendedName>
        <fullName evidence="11">SMP-LTD domain-containing protein</fullName>
    </recommendedName>
</protein>
<dbReference type="GO" id="GO:0032865">
    <property type="term" value="C:ERMES complex"/>
    <property type="evidence" value="ECO:0007669"/>
    <property type="project" value="TreeGrafter"/>
</dbReference>
<feature type="compositionally biased region" description="Polar residues" evidence="9">
    <location>
        <begin position="628"/>
        <end position="675"/>
    </location>
</feature>
<dbReference type="OrthoDB" id="26740at2759"/>
<feature type="compositionally biased region" description="Polar residues" evidence="9">
    <location>
        <begin position="757"/>
        <end position="776"/>
    </location>
</feature>
<dbReference type="AlphaFoldDB" id="A0A9W8LSH5"/>
<feature type="domain" description="SMP-LTD" evidence="11">
    <location>
        <begin position="334"/>
        <end position="520"/>
    </location>
</feature>
<proteinExistence type="predicted"/>
<reference evidence="12" key="1">
    <citation type="submission" date="2022-07" db="EMBL/GenBank/DDBJ databases">
        <title>Phylogenomic reconstructions and comparative analyses of Kickxellomycotina fungi.</title>
        <authorList>
            <person name="Reynolds N.K."/>
            <person name="Stajich J.E."/>
            <person name="Barry K."/>
            <person name="Grigoriev I.V."/>
            <person name="Crous P."/>
            <person name="Smith M.E."/>
        </authorList>
    </citation>
    <scope>NUCLEOTIDE SEQUENCE</scope>
    <source>
        <strain evidence="12">NRRL 1565</strain>
    </source>
</reference>
<dbReference type="Proteomes" id="UP001140094">
    <property type="component" value="Unassembled WGS sequence"/>
</dbReference>
<feature type="compositionally biased region" description="Low complexity" evidence="9">
    <location>
        <begin position="616"/>
        <end position="627"/>
    </location>
</feature>
<evidence type="ECO:0000256" key="2">
    <source>
        <dbReference type="ARBA" id="ARBA00022448"/>
    </source>
</evidence>
<dbReference type="PANTHER" id="PTHR13466">
    <property type="entry name" value="TEX2 PROTEIN-RELATED"/>
    <property type="match status" value="1"/>
</dbReference>
<dbReference type="GO" id="GO:0008289">
    <property type="term" value="F:lipid binding"/>
    <property type="evidence" value="ECO:0007669"/>
    <property type="project" value="UniProtKB-KW"/>
</dbReference>
<comment type="caution">
    <text evidence="12">The sequence shown here is derived from an EMBL/GenBank/DDBJ whole genome shotgun (WGS) entry which is preliminary data.</text>
</comment>
<dbReference type="SUPFAM" id="SSF50729">
    <property type="entry name" value="PH domain-like"/>
    <property type="match status" value="1"/>
</dbReference>
<accession>A0A9W8LSH5</accession>
<dbReference type="InterPro" id="IPR058801">
    <property type="entry name" value="PDZD8_N"/>
</dbReference>
<evidence type="ECO:0000256" key="1">
    <source>
        <dbReference type="ARBA" id="ARBA00004586"/>
    </source>
</evidence>
<dbReference type="Pfam" id="PF26547">
    <property type="entry name" value="PDZD8_N"/>
    <property type="match status" value="1"/>
</dbReference>
<name>A0A9W8LSH5_9FUNG</name>
<dbReference type="GO" id="GO:1990456">
    <property type="term" value="P:mitochondrion-endoplasmic reticulum membrane tethering"/>
    <property type="evidence" value="ECO:0007669"/>
    <property type="project" value="TreeGrafter"/>
</dbReference>
<keyword evidence="2" id="KW-0813">Transport</keyword>
<dbReference type="EMBL" id="JANBUO010000325">
    <property type="protein sequence ID" value="KAJ2805103.1"/>
    <property type="molecule type" value="Genomic_DNA"/>
</dbReference>
<feature type="transmembrane region" description="Helical" evidence="10">
    <location>
        <begin position="12"/>
        <end position="34"/>
    </location>
</feature>
<dbReference type="InterPro" id="IPR031468">
    <property type="entry name" value="SMP_LBD"/>
</dbReference>
<comment type="subcellular location">
    <subcellularLocation>
        <location evidence="1">Endoplasmic reticulum membrane</location>
    </subcellularLocation>
</comment>
<evidence type="ECO:0000256" key="5">
    <source>
        <dbReference type="ARBA" id="ARBA00022989"/>
    </source>
</evidence>
<keyword evidence="5 10" id="KW-1133">Transmembrane helix</keyword>
<evidence type="ECO:0000256" key="9">
    <source>
        <dbReference type="SAM" id="MobiDB-lite"/>
    </source>
</evidence>
<keyword evidence="13" id="KW-1185">Reference proteome</keyword>
<feature type="region of interest" description="Disordered" evidence="9">
    <location>
        <begin position="545"/>
        <end position="681"/>
    </location>
</feature>
<dbReference type="CDD" id="cd00821">
    <property type="entry name" value="PH"/>
    <property type="match status" value="1"/>
</dbReference>
<dbReference type="PROSITE" id="PS51847">
    <property type="entry name" value="SMP"/>
    <property type="match status" value="1"/>
</dbReference>
<keyword evidence="3 10" id="KW-0812">Transmembrane</keyword>
<sequence>MLLSLGQLVLTYVLGLLTVPALIAAGVFVFWLTLPDASSPQDQPDVFGARADDATTCSKIAEAGAQAPTSPYGGRRTGWLHITRSLGRPPSDSFDGQTKLTDMVARGISKWIQGKRSDTRRPGSSASDITMTDNAQDLYYVVLDGDTLVMYDGEAMCECRGVIIMSKHQVSLYHHKDVTEAQVYSRRTPIKLSPVNDGIERSRYKRQIAEYYIYADKPTDKEDWYFALMWSSLASIPLDESDDNSDDPHDRSSEPNNAEATMPGALSSEPHASAEASRADSENKHGLDREPELTEEKRARMRLRMRRSCMIPDYRGCDAIFQTISKRGALAKKGAVREDEWLNAILGRIFIGVYKTERVRQHFIHKLQSKFDRVQKPVFLDRVVVADLDIGDHVPVITEPKLESFDINGQVDMSMFMHYMGGFKLVLDTAVKFGSLRLTISLSVVLESLAGKMLLRFKPAPSNRFWIAFYEMPRIRLKLSPAFMQKHVKYAAVSQAIEKQIYDMVRLSLVLPHLDDTIFFPASFDDGGILEQSLKEYNDAGLARETASDDAQVSTNSNDVKPGDCESNHTNVSTQDTTPAKGQANDLSSARLSRSSVSGHSSSDATPTQAGIAGNSSAAAQESRSASHFSMTTPTSISDRSIESSQESLDKSSMNQTGSTSSLFATPPSTRSAVTQPMMPVTKAPSIKSTISTSAATFFQRAKDSQAAESARSWWQGLQQNGLSNSNSSMHRRSSSTMPEIAEPSADILRKGEAQRRQQPAANHSRSDSSQSPAGRSQSLSPQLPQSAHVSTPPRAVTSNEADGSKPFKFPQLAEDRSHSGGNSSSFYGNRSSMASDSLLVRRRPAAPSYGSEIEMPIPRRNSKSSG</sequence>
<dbReference type="CDD" id="cd21675">
    <property type="entry name" value="SMP_TEX2"/>
    <property type="match status" value="1"/>
</dbReference>
<keyword evidence="8 10" id="KW-0472">Membrane</keyword>
<gene>
    <name evidence="12" type="ORF">H4R20_002223</name>
</gene>
<dbReference type="GO" id="GO:0005789">
    <property type="term" value="C:endoplasmic reticulum membrane"/>
    <property type="evidence" value="ECO:0007669"/>
    <property type="project" value="UniProtKB-SubCell"/>
</dbReference>
<keyword evidence="6" id="KW-0445">Lipid transport</keyword>
<evidence type="ECO:0000313" key="12">
    <source>
        <dbReference type="EMBL" id="KAJ2805103.1"/>
    </source>
</evidence>
<feature type="compositionally biased region" description="Polar residues" evidence="9">
    <location>
        <begin position="549"/>
        <end position="559"/>
    </location>
</feature>
<evidence type="ECO:0000256" key="4">
    <source>
        <dbReference type="ARBA" id="ARBA00022824"/>
    </source>
</evidence>
<dbReference type="PANTHER" id="PTHR13466:SF19">
    <property type="entry name" value="NUCLEUS-VACUOLE JUNCTION PROTEIN 2"/>
    <property type="match status" value="1"/>
</dbReference>
<feature type="region of interest" description="Disordered" evidence="9">
    <location>
        <begin position="239"/>
        <end position="297"/>
    </location>
</feature>
<feature type="region of interest" description="Disordered" evidence="9">
    <location>
        <begin position="720"/>
        <end position="867"/>
    </location>
</feature>
<evidence type="ECO:0000256" key="6">
    <source>
        <dbReference type="ARBA" id="ARBA00023055"/>
    </source>
</evidence>
<evidence type="ECO:0000259" key="11">
    <source>
        <dbReference type="PROSITE" id="PS51847"/>
    </source>
</evidence>
<evidence type="ECO:0000256" key="7">
    <source>
        <dbReference type="ARBA" id="ARBA00023121"/>
    </source>
</evidence>
<organism evidence="12 13">
    <name type="scientific">Coemansia guatemalensis</name>
    <dbReference type="NCBI Taxonomy" id="2761395"/>
    <lineage>
        <taxon>Eukaryota</taxon>
        <taxon>Fungi</taxon>
        <taxon>Fungi incertae sedis</taxon>
        <taxon>Zoopagomycota</taxon>
        <taxon>Kickxellomycotina</taxon>
        <taxon>Kickxellomycetes</taxon>
        <taxon>Kickxellales</taxon>
        <taxon>Kickxellaceae</taxon>
        <taxon>Coemansia</taxon>
    </lineage>
</organism>
<keyword evidence="4" id="KW-0256">Endoplasmic reticulum</keyword>
<feature type="compositionally biased region" description="Low complexity" evidence="9">
    <location>
        <begin position="720"/>
        <end position="729"/>
    </location>
</feature>
<evidence type="ECO:0000256" key="8">
    <source>
        <dbReference type="ARBA" id="ARBA00023136"/>
    </source>
</evidence>
<feature type="compositionally biased region" description="Polar residues" evidence="9">
    <location>
        <begin position="568"/>
        <end position="580"/>
    </location>
</feature>
<dbReference type="GO" id="GO:0015914">
    <property type="term" value="P:phospholipid transport"/>
    <property type="evidence" value="ECO:0007669"/>
    <property type="project" value="TreeGrafter"/>
</dbReference>
<feature type="compositionally biased region" description="Basic and acidic residues" evidence="9">
    <location>
        <begin position="277"/>
        <end position="297"/>
    </location>
</feature>
<feature type="compositionally biased region" description="Low complexity" evidence="9">
    <location>
        <begin position="586"/>
        <end position="605"/>
    </location>
</feature>
<evidence type="ECO:0000313" key="13">
    <source>
        <dbReference type="Proteomes" id="UP001140094"/>
    </source>
</evidence>
<evidence type="ECO:0000256" key="10">
    <source>
        <dbReference type="SAM" id="Phobius"/>
    </source>
</evidence>